<organism evidence="1 2">
    <name type="scientific">Brucella rhizosphaerae</name>
    <dbReference type="NCBI Taxonomy" id="571254"/>
    <lineage>
        <taxon>Bacteria</taxon>
        <taxon>Pseudomonadati</taxon>
        <taxon>Pseudomonadota</taxon>
        <taxon>Alphaproteobacteria</taxon>
        <taxon>Hyphomicrobiales</taxon>
        <taxon>Brucellaceae</taxon>
        <taxon>Brucella/Ochrobactrum group</taxon>
        <taxon>Brucella</taxon>
    </lineage>
</organism>
<comment type="caution">
    <text evidence="1">The sequence shown here is derived from an EMBL/GenBank/DDBJ whole genome shotgun (WGS) entry which is preliminary data.</text>
</comment>
<accession>A0A256FHH6</accession>
<dbReference type="Pfam" id="PF06945">
    <property type="entry name" value="DUF1289"/>
    <property type="match status" value="1"/>
</dbReference>
<dbReference type="Proteomes" id="UP000216345">
    <property type="component" value="Unassembled WGS sequence"/>
</dbReference>
<sequence>MDIQTGLCLGCARTLDEIAAWSSMENDQRRAIMALLPARHERLEKKEG</sequence>
<dbReference type="EMBL" id="NNRK01000026">
    <property type="protein sequence ID" value="OYR14307.1"/>
    <property type="molecule type" value="Genomic_DNA"/>
</dbReference>
<reference evidence="1 2" key="1">
    <citation type="submission" date="2017-07" db="EMBL/GenBank/DDBJ databases">
        <title>Phylogenetic study on the rhizospheric bacterium Ochrobactrum sp. A44.</title>
        <authorList>
            <person name="Krzyzanowska D.M."/>
            <person name="Ossowicki A."/>
            <person name="Rajewska M."/>
            <person name="Maciag T."/>
            <person name="Kaczynski Z."/>
            <person name="Czerwicka M."/>
            <person name="Jafra S."/>
        </authorList>
    </citation>
    <scope>NUCLEOTIDE SEQUENCE [LARGE SCALE GENOMIC DNA]</scope>
    <source>
        <strain evidence="1 2">PR17</strain>
    </source>
</reference>
<evidence type="ECO:0008006" key="3">
    <source>
        <dbReference type="Google" id="ProtNLM"/>
    </source>
</evidence>
<evidence type="ECO:0000313" key="1">
    <source>
        <dbReference type="EMBL" id="OYR14307.1"/>
    </source>
</evidence>
<proteinExistence type="predicted"/>
<protein>
    <recommendedName>
        <fullName evidence="3">DUF1289 domain-containing protein</fullName>
    </recommendedName>
</protein>
<evidence type="ECO:0000313" key="2">
    <source>
        <dbReference type="Proteomes" id="UP000216345"/>
    </source>
</evidence>
<gene>
    <name evidence="1" type="ORF">CEV32_0305</name>
</gene>
<dbReference type="AlphaFoldDB" id="A0A256FHH6"/>
<dbReference type="InterPro" id="IPR010710">
    <property type="entry name" value="DUF1289"/>
</dbReference>
<keyword evidence="2" id="KW-1185">Reference proteome</keyword>
<name>A0A256FHH6_9HYPH</name>